<dbReference type="EMBL" id="JAHYIQ010000016">
    <property type="protein sequence ID" value="KAK1125519.1"/>
    <property type="molecule type" value="Genomic_DNA"/>
</dbReference>
<protein>
    <submittedName>
        <fullName evidence="2">Uncharacterized protein</fullName>
    </submittedName>
</protein>
<sequence>MRMISSEVRTAVLRFSGRGNQGKGSGGKIRRTRASHEDFVDSGVPKKFTNEIQSMPEFEADGMRTMAWKDVEPKVR</sequence>
<feature type="region of interest" description="Disordered" evidence="1">
    <location>
        <begin position="15"/>
        <end position="38"/>
    </location>
</feature>
<evidence type="ECO:0000256" key="1">
    <source>
        <dbReference type="SAM" id="MobiDB-lite"/>
    </source>
</evidence>
<name>A0AA40KME8_9HYME</name>
<organism evidence="2 3">
    <name type="scientific">Melipona bicolor</name>
    <dbReference type="NCBI Taxonomy" id="60889"/>
    <lineage>
        <taxon>Eukaryota</taxon>
        <taxon>Metazoa</taxon>
        <taxon>Ecdysozoa</taxon>
        <taxon>Arthropoda</taxon>
        <taxon>Hexapoda</taxon>
        <taxon>Insecta</taxon>
        <taxon>Pterygota</taxon>
        <taxon>Neoptera</taxon>
        <taxon>Endopterygota</taxon>
        <taxon>Hymenoptera</taxon>
        <taxon>Apocrita</taxon>
        <taxon>Aculeata</taxon>
        <taxon>Apoidea</taxon>
        <taxon>Anthophila</taxon>
        <taxon>Apidae</taxon>
        <taxon>Melipona</taxon>
    </lineage>
</organism>
<gene>
    <name evidence="2" type="ORF">K0M31_005878</name>
</gene>
<comment type="caution">
    <text evidence="2">The sequence shown here is derived from an EMBL/GenBank/DDBJ whole genome shotgun (WGS) entry which is preliminary data.</text>
</comment>
<evidence type="ECO:0000313" key="2">
    <source>
        <dbReference type="EMBL" id="KAK1125519.1"/>
    </source>
</evidence>
<dbReference type="Proteomes" id="UP001177670">
    <property type="component" value="Unassembled WGS sequence"/>
</dbReference>
<dbReference type="AlphaFoldDB" id="A0AA40KME8"/>
<accession>A0AA40KME8</accession>
<proteinExistence type="predicted"/>
<reference evidence="2" key="1">
    <citation type="submission" date="2021-10" db="EMBL/GenBank/DDBJ databases">
        <title>Melipona bicolor Genome sequencing and assembly.</title>
        <authorList>
            <person name="Araujo N.S."/>
            <person name="Arias M.C."/>
        </authorList>
    </citation>
    <scope>NUCLEOTIDE SEQUENCE</scope>
    <source>
        <strain evidence="2">USP_2M_L1-L4_2017</strain>
        <tissue evidence="2">Whole body</tissue>
    </source>
</reference>
<evidence type="ECO:0000313" key="3">
    <source>
        <dbReference type="Proteomes" id="UP001177670"/>
    </source>
</evidence>
<keyword evidence="3" id="KW-1185">Reference proteome</keyword>